<name>A0A6L2R4R5_9BACT</name>
<dbReference type="Proteomes" id="UP000505077">
    <property type="component" value="Unassembled WGS sequence"/>
</dbReference>
<evidence type="ECO:0000313" key="1">
    <source>
        <dbReference type="EMBL" id="GFH62551.1"/>
    </source>
</evidence>
<evidence type="ECO:0000313" key="2">
    <source>
        <dbReference type="Proteomes" id="UP000505077"/>
    </source>
</evidence>
<proteinExistence type="predicted"/>
<dbReference type="NCBIfam" id="NF045662">
    <property type="entry name" value="DVU0298_fam"/>
    <property type="match status" value="1"/>
</dbReference>
<dbReference type="AlphaFoldDB" id="A0A6L2R4R5"/>
<accession>A0A6L2R4R5</accession>
<reference evidence="1 2" key="1">
    <citation type="journal article" date="2020" name="ISME J.">
        <title>Parallel Reductive Genome Evolution in Desulfovibrio Ectosymbionts Independently Acquired by Trichonympha Protists in the Termite Gut.</title>
        <authorList>
            <person name="Takeuchi M."/>
            <person name="Kuwahara H."/>
            <person name="Murakami T."/>
            <person name="Takahashi K."/>
            <person name="Kajitani R."/>
            <person name="Toyoda A."/>
            <person name="Itoh T."/>
            <person name="Ohkuma M."/>
            <person name="Hongoh Y."/>
        </authorList>
    </citation>
    <scope>NUCLEOTIDE SEQUENCE [LARGE SCALE GENOMIC DNA]</scope>
    <source>
        <strain evidence="1">ZnDsv-02</strain>
    </source>
</reference>
<gene>
    <name evidence="1" type="ORF">ZNDK_0322</name>
</gene>
<organism evidence="1 2">
    <name type="scientific">Candidatus Desulfovibrio kirbyi</name>
    <dbReference type="NCBI Taxonomy" id="2696086"/>
    <lineage>
        <taxon>Bacteria</taxon>
        <taxon>Pseudomonadati</taxon>
        <taxon>Thermodesulfobacteriota</taxon>
        <taxon>Desulfovibrionia</taxon>
        <taxon>Desulfovibrionales</taxon>
        <taxon>Desulfovibrionaceae</taxon>
        <taxon>Desulfovibrio</taxon>
    </lineage>
</organism>
<dbReference type="SUPFAM" id="SSF48371">
    <property type="entry name" value="ARM repeat"/>
    <property type="match status" value="1"/>
</dbReference>
<dbReference type="InterPro" id="IPR016024">
    <property type="entry name" value="ARM-type_fold"/>
</dbReference>
<sequence>MSKMRSAKLLFREWLLEPYWNNSVEEIVNFGTEAIAPLLSILPCGSTLKHRAASALAQTTTRLTAAQPENGRNIVRRLMWHMNEDSGNIGWGIPEAFGEILAADELLSKEYHNILFSYIINTGKSDNYCGNSALRCSCYWAVGRLAEARPQLCLRWRSRIADGLHDENIVCCGYAAWALMQLPPDSTDAPTLRSLSGVGRREVCELFDGDVVYEKTVSQLAYETLSHSSGELRIRNLWRGGVQGSFIDIEHLLTRMND</sequence>
<dbReference type="InterPro" id="IPR054701">
    <property type="entry name" value="DVU0298-like"/>
</dbReference>
<dbReference type="EMBL" id="BLLL01000003">
    <property type="protein sequence ID" value="GFH62551.1"/>
    <property type="molecule type" value="Genomic_DNA"/>
</dbReference>
<protein>
    <submittedName>
        <fullName evidence="1">Uncharacterized protein</fullName>
    </submittedName>
</protein>
<comment type="caution">
    <text evidence="1">The sequence shown here is derived from an EMBL/GenBank/DDBJ whole genome shotgun (WGS) entry which is preliminary data.</text>
</comment>